<dbReference type="KEGG" id="spap:H3Z74_17730"/>
<dbReference type="PANTHER" id="PTHR43630:SF1">
    <property type="entry name" value="POLY-BETA-1,6-N-ACETYL-D-GLUCOSAMINE SYNTHASE"/>
    <property type="match status" value="1"/>
</dbReference>
<protein>
    <submittedName>
        <fullName evidence="6">Glycosyltransferase</fullName>
    </submittedName>
</protein>
<feature type="transmembrane region" description="Helical" evidence="4">
    <location>
        <begin position="6"/>
        <end position="30"/>
    </location>
</feature>
<feature type="domain" description="Glycosyltransferase 2-like" evidence="5">
    <location>
        <begin position="45"/>
        <end position="179"/>
    </location>
</feature>
<keyword evidence="4" id="KW-0472">Membrane</keyword>
<evidence type="ECO:0000256" key="2">
    <source>
        <dbReference type="ARBA" id="ARBA00022676"/>
    </source>
</evidence>
<proteinExistence type="inferred from homology"/>
<accession>A0A7H0LFW8</accession>
<dbReference type="SUPFAM" id="SSF53448">
    <property type="entry name" value="Nucleotide-diphospho-sugar transferases"/>
    <property type="match status" value="1"/>
</dbReference>
<evidence type="ECO:0000313" key="7">
    <source>
        <dbReference type="Proteomes" id="UP000516148"/>
    </source>
</evidence>
<dbReference type="EMBL" id="CP061038">
    <property type="protein sequence ID" value="QNQ08571.1"/>
    <property type="molecule type" value="Genomic_DNA"/>
</dbReference>
<keyword evidence="2" id="KW-0328">Glycosyltransferase</keyword>
<dbReference type="Pfam" id="PF00535">
    <property type="entry name" value="Glycos_transf_2"/>
    <property type="match status" value="1"/>
</dbReference>
<evidence type="ECO:0000313" key="6">
    <source>
        <dbReference type="EMBL" id="QNQ08571.1"/>
    </source>
</evidence>
<dbReference type="AlphaFoldDB" id="A0A7H0LFW8"/>
<reference evidence="6 7" key="1">
    <citation type="submission" date="2020-09" db="EMBL/GenBank/DDBJ databases">
        <title>Sphingomonas sp., a new species isolated from pork steak.</title>
        <authorList>
            <person name="Heidler von Heilborn D."/>
        </authorList>
    </citation>
    <scope>NUCLEOTIDE SEQUENCE [LARGE SCALE GENOMIC DNA]</scope>
    <source>
        <strain evidence="7">S8-3T</strain>
    </source>
</reference>
<dbReference type="GO" id="GO:0016757">
    <property type="term" value="F:glycosyltransferase activity"/>
    <property type="evidence" value="ECO:0007669"/>
    <property type="project" value="UniProtKB-KW"/>
</dbReference>
<feature type="transmembrane region" description="Helical" evidence="4">
    <location>
        <begin position="295"/>
        <end position="312"/>
    </location>
</feature>
<dbReference type="RefSeq" id="WP_187760899.1">
    <property type="nucleotide sequence ID" value="NZ_CP061038.1"/>
</dbReference>
<dbReference type="Gene3D" id="3.90.550.10">
    <property type="entry name" value="Spore Coat Polysaccharide Biosynthesis Protein SpsA, Chain A"/>
    <property type="match status" value="1"/>
</dbReference>
<evidence type="ECO:0000256" key="3">
    <source>
        <dbReference type="ARBA" id="ARBA00022679"/>
    </source>
</evidence>
<dbReference type="InterPro" id="IPR001173">
    <property type="entry name" value="Glyco_trans_2-like"/>
</dbReference>
<gene>
    <name evidence="6" type="ORF">H3Z74_17730</name>
</gene>
<feature type="transmembrane region" description="Helical" evidence="4">
    <location>
        <begin position="353"/>
        <end position="373"/>
    </location>
</feature>
<organism evidence="6 7">
    <name type="scientific">Sphingomonas alpina</name>
    <dbReference type="NCBI Taxonomy" id="653931"/>
    <lineage>
        <taxon>Bacteria</taxon>
        <taxon>Pseudomonadati</taxon>
        <taxon>Pseudomonadota</taxon>
        <taxon>Alphaproteobacteria</taxon>
        <taxon>Sphingomonadales</taxon>
        <taxon>Sphingomonadaceae</taxon>
        <taxon>Sphingomonas</taxon>
    </lineage>
</organism>
<dbReference type="PANTHER" id="PTHR43630">
    <property type="entry name" value="POLY-BETA-1,6-N-ACETYL-D-GLUCOSAMINE SYNTHASE"/>
    <property type="match status" value="1"/>
</dbReference>
<feature type="transmembrane region" description="Helical" evidence="4">
    <location>
        <begin position="318"/>
        <end position="341"/>
    </location>
</feature>
<keyword evidence="3 6" id="KW-0808">Transferase</keyword>
<keyword evidence="4" id="KW-1133">Transmembrane helix</keyword>
<dbReference type="Proteomes" id="UP000516148">
    <property type="component" value="Chromosome"/>
</dbReference>
<dbReference type="InterPro" id="IPR029044">
    <property type="entry name" value="Nucleotide-diphossugar_trans"/>
</dbReference>
<keyword evidence="7" id="KW-1185">Reference proteome</keyword>
<evidence type="ECO:0000259" key="5">
    <source>
        <dbReference type="Pfam" id="PF00535"/>
    </source>
</evidence>
<name>A0A7H0LFW8_9SPHN</name>
<keyword evidence="4" id="KW-0812">Transmembrane</keyword>
<comment type="similarity">
    <text evidence="1">Belongs to the glycosyltransferase 2 family.</text>
</comment>
<evidence type="ECO:0000256" key="4">
    <source>
        <dbReference type="SAM" id="Phobius"/>
    </source>
</evidence>
<evidence type="ECO:0000256" key="1">
    <source>
        <dbReference type="ARBA" id="ARBA00006739"/>
    </source>
</evidence>
<sequence length="387" mass="40918">MEIIALFLLATPILVYAGYLIVLAAAAAFAKPRAIPPAEDIASISIVICAHNEAARIGAKLETVLASASHWPGVCEILVADDGSSDATAVIVEGFAARGVQFVRLPRGGKAAALNRIVPMARGDIVVMSDADPLFDEATLPALIAPFADPGVGAVAGAVETIRTGKRGRFAGSDILFRWYESTLRSAEDRLFGCISADGGLYAIRTALVPTVPASVTDDFWISTGAVAAGYRIAFAPDARVHEESIAGDRQQFRRRVRITVRGLTGLWQRRALMNPATTGWYAVALVLHKVARRLAPLALVPLLPLSGILAFRDGPGWSTIFWALVFAGLLSACLLGLVGFLTGMRLPRPLALGYGAVLHLAGLAAGVTLFALGRRYAQWTPDKTAA</sequence>